<evidence type="ECO:0000313" key="1">
    <source>
        <dbReference type="EMBL" id="KAI0087798.1"/>
    </source>
</evidence>
<proteinExistence type="predicted"/>
<organism evidence="1 2">
    <name type="scientific">Irpex rosettiformis</name>
    <dbReference type="NCBI Taxonomy" id="378272"/>
    <lineage>
        <taxon>Eukaryota</taxon>
        <taxon>Fungi</taxon>
        <taxon>Dikarya</taxon>
        <taxon>Basidiomycota</taxon>
        <taxon>Agaricomycotina</taxon>
        <taxon>Agaricomycetes</taxon>
        <taxon>Polyporales</taxon>
        <taxon>Irpicaceae</taxon>
        <taxon>Irpex</taxon>
    </lineage>
</organism>
<keyword evidence="2" id="KW-1185">Reference proteome</keyword>
<evidence type="ECO:0000313" key="2">
    <source>
        <dbReference type="Proteomes" id="UP001055072"/>
    </source>
</evidence>
<protein>
    <submittedName>
        <fullName evidence="1">Uncharacterized protein</fullName>
    </submittedName>
</protein>
<comment type="caution">
    <text evidence="1">The sequence shown here is derived from an EMBL/GenBank/DDBJ whole genome shotgun (WGS) entry which is preliminary data.</text>
</comment>
<dbReference type="Proteomes" id="UP001055072">
    <property type="component" value="Unassembled WGS sequence"/>
</dbReference>
<accession>A0ACB8U0H3</accession>
<gene>
    <name evidence="1" type="ORF">BDY19DRAFT_1049115</name>
</gene>
<dbReference type="EMBL" id="MU274916">
    <property type="protein sequence ID" value="KAI0087798.1"/>
    <property type="molecule type" value="Genomic_DNA"/>
</dbReference>
<reference evidence="1" key="1">
    <citation type="journal article" date="2021" name="Environ. Microbiol.">
        <title>Gene family expansions and transcriptome signatures uncover fungal adaptations to wood decay.</title>
        <authorList>
            <person name="Hage H."/>
            <person name="Miyauchi S."/>
            <person name="Viragh M."/>
            <person name="Drula E."/>
            <person name="Min B."/>
            <person name="Chaduli D."/>
            <person name="Navarro D."/>
            <person name="Favel A."/>
            <person name="Norest M."/>
            <person name="Lesage-Meessen L."/>
            <person name="Balint B."/>
            <person name="Merenyi Z."/>
            <person name="de Eugenio L."/>
            <person name="Morin E."/>
            <person name="Martinez A.T."/>
            <person name="Baldrian P."/>
            <person name="Stursova M."/>
            <person name="Martinez M.J."/>
            <person name="Novotny C."/>
            <person name="Magnuson J.K."/>
            <person name="Spatafora J.W."/>
            <person name="Maurice S."/>
            <person name="Pangilinan J."/>
            <person name="Andreopoulos W."/>
            <person name="LaButti K."/>
            <person name="Hundley H."/>
            <person name="Na H."/>
            <person name="Kuo A."/>
            <person name="Barry K."/>
            <person name="Lipzen A."/>
            <person name="Henrissat B."/>
            <person name="Riley R."/>
            <person name="Ahrendt S."/>
            <person name="Nagy L.G."/>
            <person name="Grigoriev I.V."/>
            <person name="Martin F."/>
            <person name="Rosso M.N."/>
        </authorList>
    </citation>
    <scope>NUCLEOTIDE SEQUENCE</scope>
    <source>
        <strain evidence="1">CBS 384.51</strain>
    </source>
</reference>
<sequence length="287" mass="32281">MGRDFYDEIPDDPKLVQWIRDQKIFHVATAPLNGGHVNVSPKGQPSFKLVNPKACWYLDLTGSGNETISHLYEPGNGRITILFQAFEGPPNIVRLFGQGRVFERDSPEFNALVQSTFTPTANDEYDFPTPELLPGARAIIWIDITMVGLSCGYAVPVMEFVSHRDQLNKYFQRLEDKDASVDDPFSLPYESGFRNYMVTMNSWSVDGLPGLKFSNNRASHELVRSTMVEAGLEPPTGHRQNQSEAERLHLYRSGWVFALGISIGILSTVMVKERKVLMSLLPAFLSH</sequence>
<name>A0ACB8U0H3_9APHY</name>